<keyword evidence="7" id="KW-0999">Mitochondrion inner membrane</keyword>
<evidence type="ECO:0000256" key="11">
    <source>
        <dbReference type="ARBA" id="ARBA00030213"/>
    </source>
</evidence>
<keyword evidence="15" id="KW-1185">Reference proteome</keyword>
<evidence type="ECO:0000313" key="15">
    <source>
        <dbReference type="Proteomes" id="UP000648187"/>
    </source>
</evidence>
<evidence type="ECO:0000256" key="10">
    <source>
        <dbReference type="ARBA" id="ARBA00023136"/>
    </source>
</evidence>
<dbReference type="CDD" id="cd20266">
    <property type="entry name" value="Complex1_LYR_NDUFA6_LYRM6"/>
    <property type="match status" value="1"/>
</dbReference>
<comment type="caution">
    <text evidence="14">The sequence shown here is derived from an EMBL/GenBank/DDBJ whole genome shotgun (WGS) entry which is preliminary data.</text>
</comment>
<dbReference type="PANTHER" id="PTHR12964">
    <property type="entry name" value="NADH-UBIQUINONE OXIDOREDUCTASE B14 SUBUNIT"/>
    <property type="match status" value="1"/>
</dbReference>
<dbReference type="InterPro" id="IPR016488">
    <property type="entry name" value="NADH_Ub_cplx-1_asu_su-6"/>
</dbReference>
<keyword evidence="8" id="KW-0249">Electron transport</keyword>
<evidence type="ECO:0000256" key="9">
    <source>
        <dbReference type="ARBA" id="ARBA00023128"/>
    </source>
</evidence>
<organism evidence="14 15">
    <name type="scientific">Spodoptera exigua</name>
    <name type="common">Beet armyworm</name>
    <name type="synonym">Noctua fulgens</name>
    <dbReference type="NCBI Taxonomy" id="7107"/>
    <lineage>
        <taxon>Eukaryota</taxon>
        <taxon>Metazoa</taxon>
        <taxon>Ecdysozoa</taxon>
        <taxon>Arthropoda</taxon>
        <taxon>Hexapoda</taxon>
        <taxon>Insecta</taxon>
        <taxon>Pterygota</taxon>
        <taxon>Neoptera</taxon>
        <taxon>Endopterygota</taxon>
        <taxon>Lepidoptera</taxon>
        <taxon>Glossata</taxon>
        <taxon>Ditrysia</taxon>
        <taxon>Noctuoidea</taxon>
        <taxon>Noctuidae</taxon>
        <taxon>Amphipyrinae</taxon>
        <taxon>Spodoptera</taxon>
    </lineage>
</organism>
<evidence type="ECO:0000256" key="5">
    <source>
        <dbReference type="ARBA" id="ARBA00022448"/>
    </source>
</evidence>
<sequence length="124" mass="14941">MGKMCSRAAAFRNVRPLMSKDYCEARRRAIGLYRAFYRYIPYIIKYFDIAKNEEDCRWKLREYFYRNACITDVRIIDLLVIKGYIELKEVTNQWQQKSHMIRHWCPSIEPKPTDFLGKFIAGID</sequence>
<evidence type="ECO:0000256" key="1">
    <source>
        <dbReference type="ARBA" id="ARBA00004443"/>
    </source>
</evidence>
<keyword evidence="6" id="KW-0679">Respiratory chain</keyword>
<dbReference type="EMBL" id="JACKWZ010000026">
    <property type="protein sequence ID" value="KAF9421082.1"/>
    <property type="molecule type" value="Genomic_DNA"/>
</dbReference>
<dbReference type="AlphaFoldDB" id="A0A835GRB5"/>
<evidence type="ECO:0000256" key="8">
    <source>
        <dbReference type="ARBA" id="ARBA00022982"/>
    </source>
</evidence>
<comment type="subunit">
    <text evidence="3">Mammalian complex I is composed of 45 different subunits.</text>
</comment>
<dbReference type="PANTHER" id="PTHR12964:SF0">
    <property type="entry name" value="NADH DEHYDROGENASE [UBIQUINONE] 1 ALPHA SUBCOMPLEX SUBUNIT 6"/>
    <property type="match status" value="1"/>
</dbReference>
<comment type="similarity">
    <text evidence="2">Belongs to the complex I LYR family.</text>
</comment>
<keyword evidence="5" id="KW-0813">Transport</keyword>
<comment type="function">
    <text evidence="13">Accessory subunit of the mitochondrial membrane respiratory chain NADH dehydrogenase (Complex I), that is believed to be not involved in catalysis. Required for proper complex I assembly. Complex I functions in the transfer of electrons from NADH to the respiratory chain. The immediate electron acceptor for the enzyme is believed to be ubiquinone.</text>
</comment>
<accession>A0A835GRB5</accession>
<evidence type="ECO:0000313" key="14">
    <source>
        <dbReference type="EMBL" id="KAF9421082.1"/>
    </source>
</evidence>
<evidence type="ECO:0000256" key="2">
    <source>
        <dbReference type="ARBA" id="ARBA00009508"/>
    </source>
</evidence>
<evidence type="ECO:0000256" key="7">
    <source>
        <dbReference type="ARBA" id="ARBA00022792"/>
    </source>
</evidence>
<dbReference type="GO" id="GO:0005743">
    <property type="term" value="C:mitochondrial inner membrane"/>
    <property type="evidence" value="ECO:0007669"/>
    <property type="project" value="UniProtKB-SubCell"/>
</dbReference>
<evidence type="ECO:0000256" key="12">
    <source>
        <dbReference type="ARBA" id="ARBA00032352"/>
    </source>
</evidence>
<evidence type="ECO:0000256" key="6">
    <source>
        <dbReference type="ARBA" id="ARBA00022660"/>
    </source>
</evidence>
<gene>
    <name evidence="14" type="ORF">HW555_002794</name>
</gene>
<dbReference type="GO" id="GO:0045271">
    <property type="term" value="C:respiratory chain complex I"/>
    <property type="evidence" value="ECO:0007669"/>
    <property type="project" value="InterPro"/>
</dbReference>
<dbReference type="Proteomes" id="UP000648187">
    <property type="component" value="Unassembled WGS sequence"/>
</dbReference>
<keyword evidence="9" id="KW-0496">Mitochondrion</keyword>
<comment type="subcellular location">
    <subcellularLocation>
        <location evidence="1">Mitochondrion inner membrane</location>
        <topology evidence="1">Peripheral membrane protein</topology>
        <orientation evidence="1">Matrix side</orientation>
    </subcellularLocation>
</comment>
<evidence type="ECO:0000256" key="13">
    <source>
        <dbReference type="ARBA" id="ARBA00046116"/>
    </source>
</evidence>
<dbReference type="GO" id="GO:0006979">
    <property type="term" value="P:response to oxidative stress"/>
    <property type="evidence" value="ECO:0007669"/>
    <property type="project" value="TreeGrafter"/>
</dbReference>
<name>A0A835GRB5_SPOEX</name>
<evidence type="ECO:0000256" key="4">
    <source>
        <dbReference type="ARBA" id="ARBA00016386"/>
    </source>
</evidence>
<dbReference type="InterPro" id="IPR045299">
    <property type="entry name" value="Complex1_LYR_NDUFA6_LYRM6"/>
</dbReference>
<reference evidence="14" key="1">
    <citation type="submission" date="2020-08" db="EMBL/GenBank/DDBJ databases">
        <title>Spodoptera exigua strain:BAW_Kor-Di-RS1 Genome sequencing and assembly.</title>
        <authorList>
            <person name="Kim J."/>
            <person name="Nam H.Y."/>
            <person name="Kwon M."/>
            <person name="Choi J.H."/>
            <person name="Cho S.R."/>
            <person name="Kim G.-H."/>
        </authorList>
    </citation>
    <scope>NUCLEOTIDE SEQUENCE</scope>
    <source>
        <strain evidence="14">BAW_Kor-Di-RS1</strain>
        <tissue evidence="14">Whole-body</tissue>
    </source>
</reference>
<keyword evidence="10" id="KW-0472">Membrane</keyword>
<evidence type="ECO:0000256" key="3">
    <source>
        <dbReference type="ARBA" id="ARBA00011790"/>
    </source>
</evidence>
<proteinExistence type="inferred from homology"/>
<protein>
    <recommendedName>
        <fullName evidence="4">NADH dehydrogenase [ubiquinone] 1 alpha subcomplex subunit 6</fullName>
    </recommendedName>
    <alternativeName>
        <fullName evidence="11">Complex I-B14</fullName>
    </alternativeName>
    <alternativeName>
        <fullName evidence="12">NADH-ubiquinone oxidoreductase B14 subunit</fullName>
    </alternativeName>
</protein>